<dbReference type="GO" id="GO:0006567">
    <property type="term" value="P:L-threonine catabolic process"/>
    <property type="evidence" value="ECO:0007669"/>
    <property type="project" value="TreeGrafter"/>
</dbReference>
<evidence type="ECO:0000313" key="8">
    <source>
        <dbReference type="EMBL" id="TBU66053.1"/>
    </source>
</evidence>
<dbReference type="PANTHER" id="PTHR48078:SF2">
    <property type="entry name" value="CATABOLIC L-SERINE_THREONINE DEHYDRATASE"/>
    <property type="match status" value="1"/>
</dbReference>
<evidence type="ECO:0000256" key="5">
    <source>
        <dbReference type="ARBA" id="ARBA00023239"/>
    </source>
</evidence>
<gene>
    <name evidence="8" type="ORF">BD310DRAFT_943526</name>
</gene>
<organism evidence="8 9">
    <name type="scientific">Dichomitus squalens</name>
    <dbReference type="NCBI Taxonomy" id="114155"/>
    <lineage>
        <taxon>Eukaryota</taxon>
        <taxon>Fungi</taxon>
        <taxon>Dikarya</taxon>
        <taxon>Basidiomycota</taxon>
        <taxon>Agaricomycotina</taxon>
        <taxon>Agaricomycetes</taxon>
        <taxon>Polyporales</taxon>
        <taxon>Polyporaceae</taxon>
        <taxon>Dichomitus</taxon>
    </lineage>
</organism>
<dbReference type="EC" id="4.3.1.17" evidence="3"/>
<evidence type="ECO:0000256" key="1">
    <source>
        <dbReference type="ARBA" id="ARBA00001933"/>
    </source>
</evidence>
<comment type="similarity">
    <text evidence="2">Belongs to the serine/threonine dehydratase family.</text>
</comment>
<keyword evidence="5" id="KW-0456">Lyase</keyword>
<evidence type="ECO:0000259" key="7">
    <source>
        <dbReference type="Pfam" id="PF00291"/>
    </source>
</evidence>
<dbReference type="GO" id="GO:0003941">
    <property type="term" value="F:L-serine ammonia-lyase activity"/>
    <property type="evidence" value="ECO:0007669"/>
    <property type="project" value="UniProtKB-EC"/>
</dbReference>
<keyword evidence="4" id="KW-0663">Pyridoxal phosphate</keyword>
<evidence type="ECO:0000256" key="3">
    <source>
        <dbReference type="ARBA" id="ARBA00012093"/>
    </source>
</evidence>
<dbReference type="Gene3D" id="3.40.50.1100">
    <property type="match status" value="2"/>
</dbReference>
<protein>
    <recommendedName>
        <fullName evidence="3">L-serine ammonia-lyase</fullName>
        <ecNumber evidence="3">4.3.1.17</ecNumber>
    </recommendedName>
</protein>
<dbReference type="SUPFAM" id="SSF53686">
    <property type="entry name" value="Tryptophan synthase beta subunit-like PLP-dependent enzymes"/>
    <property type="match status" value="1"/>
</dbReference>
<comment type="catalytic activity">
    <reaction evidence="6">
        <text>L-serine = pyruvate + NH4(+)</text>
        <dbReference type="Rhea" id="RHEA:19169"/>
        <dbReference type="ChEBI" id="CHEBI:15361"/>
        <dbReference type="ChEBI" id="CHEBI:28938"/>
        <dbReference type="ChEBI" id="CHEBI:33384"/>
        <dbReference type="EC" id="4.3.1.17"/>
    </reaction>
</comment>
<dbReference type="InterPro" id="IPR001926">
    <property type="entry name" value="TrpB-like_PALP"/>
</dbReference>
<proteinExistence type="inferred from homology"/>
<keyword evidence="9" id="KW-1185">Reference proteome</keyword>
<dbReference type="EMBL" id="ML145084">
    <property type="protein sequence ID" value="TBU66053.1"/>
    <property type="molecule type" value="Genomic_DNA"/>
</dbReference>
<accession>A0A4Q9QDZ9</accession>
<evidence type="ECO:0000256" key="4">
    <source>
        <dbReference type="ARBA" id="ARBA00022898"/>
    </source>
</evidence>
<dbReference type="PANTHER" id="PTHR48078">
    <property type="entry name" value="THREONINE DEHYDRATASE, MITOCHONDRIAL-RELATED"/>
    <property type="match status" value="1"/>
</dbReference>
<comment type="cofactor">
    <cofactor evidence="1">
        <name>pyridoxal 5'-phosphate</name>
        <dbReference type="ChEBI" id="CHEBI:597326"/>
    </cofactor>
</comment>
<dbReference type="GO" id="GO:0009097">
    <property type="term" value="P:isoleucine biosynthetic process"/>
    <property type="evidence" value="ECO:0007669"/>
    <property type="project" value="TreeGrafter"/>
</dbReference>
<feature type="domain" description="Tryptophan synthase beta chain-like PALP" evidence="7">
    <location>
        <begin position="9"/>
        <end position="336"/>
    </location>
</feature>
<reference evidence="8 9" key="1">
    <citation type="submission" date="2019-01" db="EMBL/GenBank/DDBJ databases">
        <title>Draft genome sequences of three monokaryotic isolates of the white-rot basidiomycete fungus Dichomitus squalens.</title>
        <authorList>
            <consortium name="DOE Joint Genome Institute"/>
            <person name="Lopez S.C."/>
            <person name="Andreopoulos B."/>
            <person name="Pangilinan J."/>
            <person name="Lipzen A."/>
            <person name="Riley R."/>
            <person name="Ahrendt S."/>
            <person name="Ng V."/>
            <person name="Barry K."/>
            <person name="Daum C."/>
            <person name="Grigoriev I.V."/>
            <person name="Hilden K.S."/>
            <person name="Makela M.R."/>
            <person name="de Vries R.P."/>
        </authorList>
    </citation>
    <scope>NUCLEOTIDE SEQUENCE [LARGE SCALE GENOMIC DNA]</scope>
    <source>
        <strain evidence="8 9">CBS 464.89</strain>
    </source>
</reference>
<evidence type="ECO:0000256" key="2">
    <source>
        <dbReference type="ARBA" id="ARBA00010869"/>
    </source>
</evidence>
<dbReference type="STRING" id="114155.A0A4Q9QDZ9"/>
<evidence type="ECO:0000256" key="6">
    <source>
        <dbReference type="ARBA" id="ARBA00049406"/>
    </source>
</evidence>
<dbReference type="AlphaFoldDB" id="A0A4Q9QDZ9"/>
<dbReference type="Pfam" id="PF00291">
    <property type="entry name" value="PALP"/>
    <property type="match status" value="1"/>
</dbReference>
<dbReference type="InterPro" id="IPR050147">
    <property type="entry name" value="Ser/Thr_Dehydratase"/>
</dbReference>
<dbReference type="GO" id="GO:0004794">
    <property type="term" value="F:threonine deaminase activity"/>
    <property type="evidence" value="ECO:0007669"/>
    <property type="project" value="TreeGrafter"/>
</dbReference>
<evidence type="ECO:0000313" key="9">
    <source>
        <dbReference type="Proteomes" id="UP000292082"/>
    </source>
</evidence>
<dbReference type="GO" id="GO:0006565">
    <property type="term" value="P:L-serine catabolic process"/>
    <property type="evidence" value="ECO:0007669"/>
    <property type="project" value="TreeGrafter"/>
</dbReference>
<name>A0A4Q9QDZ9_9APHY</name>
<sequence>MAYTDKLWQETPLIRSIHISSLLGCDAYLKLENLHPSQSFKYRGISHFAQHAYRTHGPDTHLIIASGGNAGLAAACAANVLRLRCTVFLPHGGLSQPTIDFIRKEGAEVEIGGDYYLQALQRAQAAVAAEAKAVMIPAYDDPLIWEGHASMVHEIHSQLPEGVRPDAIFCSVGGGGLAGGVIEGCSAVGWDDVPLVTVETHGSNCFYQSLSLNEGPFSGDVSSRLTPEGTRAEYCREHNVTLAHLANLTSRASSLNASSPSATIVKKALERRGGIKSVCLPDEMAMQAALYFAEDHKILAELACATTLAPAYKPTLFRKLVPESEKRTTVVFIVCGGFKISLADLEGYKNIVASEIAAAKEWDVAHNGETFSVPR</sequence>
<dbReference type="Proteomes" id="UP000292082">
    <property type="component" value="Unassembled WGS sequence"/>
</dbReference>
<dbReference type="InterPro" id="IPR036052">
    <property type="entry name" value="TrpB-like_PALP_sf"/>
</dbReference>